<protein>
    <submittedName>
        <fullName evidence="2">Uncharacterized protein</fullName>
    </submittedName>
</protein>
<name>A0A2S2Q9K3_9HEMI</name>
<keyword evidence="1" id="KW-1133">Transmembrane helix</keyword>
<feature type="transmembrane region" description="Helical" evidence="1">
    <location>
        <begin position="22"/>
        <end position="45"/>
    </location>
</feature>
<keyword evidence="1" id="KW-0812">Transmembrane</keyword>
<dbReference type="EMBL" id="GGMS01005201">
    <property type="protein sequence ID" value="MBY74404.1"/>
    <property type="molecule type" value="Transcribed_RNA"/>
</dbReference>
<accession>A0A2S2Q9K3</accession>
<dbReference type="AlphaFoldDB" id="A0A2S2Q9K3"/>
<reference evidence="2" key="1">
    <citation type="submission" date="2018-04" db="EMBL/GenBank/DDBJ databases">
        <title>Transcriptome assembly of Sipha flava.</title>
        <authorList>
            <person name="Scully E.D."/>
            <person name="Geib S.M."/>
            <person name="Palmer N.A."/>
            <person name="Koch K."/>
            <person name="Bradshaw J."/>
            <person name="Heng-Moss T."/>
            <person name="Sarath G."/>
        </authorList>
    </citation>
    <scope>NUCLEOTIDE SEQUENCE</scope>
</reference>
<evidence type="ECO:0000313" key="2">
    <source>
        <dbReference type="EMBL" id="MBY74404.1"/>
    </source>
</evidence>
<keyword evidence="1" id="KW-0472">Membrane</keyword>
<organism evidence="2">
    <name type="scientific">Sipha flava</name>
    <name type="common">yellow sugarcane aphid</name>
    <dbReference type="NCBI Taxonomy" id="143950"/>
    <lineage>
        <taxon>Eukaryota</taxon>
        <taxon>Metazoa</taxon>
        <taxon>Ecdysozoa</taxon>
        <taxon>Arthropoda</taxon>
        <taxon>Hexapoda</taxon>
        <taxon>Insecta</taxon>
        <taxon>Pterygota</taxon>
        <taxon>Neoptera</taxon>
        <taxon>Paraneoptera</taxon>
        <taxon>Hemiptera</taxon>
        <taxon>Sternorrhyncha</taxon>
        <taxon>Aphidomorpha</taxon>
        <taxon>Aphidoidea</taxon>
        <taxon>Aphididae</taxon>
        <taxon>Sipha</taxon>
    </lineage>
</organism>
<evidence type="ECO:0000256" key="1">
    <source>
        <dbReference type="SAM" id="Phobius"/>
    </source>
</evidence>
<proteinExistence type="predicted"/>
<feature type="transmembrane region" description="Helical" evidence="1">
    <location>
        <begin position="57"/>
        <end position="76"/>
    </location>
</feature>
<sequence length="103" mass="11805">MDTTAAVATTNRSFNSPNTRDIYIYIYICVLNKCTAIAWHLGMWVKKLRVRNYVSKAVHISFHGHCCAYIFIHAILSECVVGRSYPSFREVRSVVSSSRIFLK</sequence>
<gene>
    <name evidence="2" type="ORF">g.164134</name>
</gene>